<feature type="region of interest" description="Disordered" evidence="2">
    <location>
        <begin position="495"/>
        <end position="522"/>
    </location>
</feature>
<protein>
    <submittedName>
        <fullName evidence="4">GD18419</fullName>
    </submittedName>
</protein>
<dbReference type="Proteomes" id="UP000000304">
    <property type="component" value="Chromosome 3R"/>
</dbReference>
<keyword evidence="3" id="KW-0472">Membrane</keyword>
<feature type="compositionally biased region" description="Low complexity" evidence="2">
    <location>
        <begin position="64"/>
        <end position="85"/>
    </location>
</feature>
<keyword evidence="5" id="KW-1185">Reference proteome</keyword>
<sequence>MTQGAAPQDSQGDILPTRPLHTKLDIQKIPEDEAGADATQNAATIILTPTSLNLTNTTAQNVAANNAGNSSSNSNYGPGSVSGYPTPNATPGGVRGDEYKGPKWWLYIRSHWVNTSELVALLAIFLGLWAMGWVLLPEYSQPPTVIMRIAFLFVGAQISGILVTFVHLPDMLGMLFFGVLYANLGLANFEGYQKFELFLREMALINIMLLAGLGLDGDAFKRLWFMILRLTLLPTIVEVAAIAGLANLTLSMPWLWGIALGLAHPASAAGSHWHRDWTRFWLSLRLDAPVLAVPERDVRKWPPLRPHHLGRNHRRDGQPRHRLYVGRSPGLCNDRLYCEDWLAAGGGQADGPAAAGPANFSPGFCIFIHIWRKSVEKGTCLHYNFRFSQSNCPNHHRHPQSSLGTTANGFVPFYYNSKLHSPFTADEEPRRDPSANIDFVINTANYEPNSAGYDVEPHRGEQHYESYAYRPRVQFATSAPSPSHYHFEQISNYRENRENRQREQEVEHHQQQQQQHQEQEDNTSVYAQLKELQTLANPVKRQQEESLSSHHPNREQSHSLEQRHHQQPEGRQLQHVQHHQPHLQQHLQQKRQHALQYPQDQQQHQRLRVAQDQQMLYSHKDSQIADLPAITTSVHHTPESSKAVAGLPLAKHIEITKSVPITHYQKQHVPFKQNVQVQVPRTVIAAIPKPMPIKIPVAQAVAVPQMQEVKIPIERVKPVPVERPIPFVVERRVPYRVEKPVVSPVYYPYPVKVPVVRTVVHKQRPHYVAPGWSATGNHLLG</sequence>
<feature type="compositionally biased region" description="Polar residues" evidence="2">
    <location>
        <begin position="1"/>
        <end position="11"/>
    </location>
</feature>
<evidence type="ECO:0000256" key="1">
    <source>
        <dbReference type="ARBA" id="ARBA00007367"/>
    </source>
</evidence>
<dbReference type="OrthoDB" id="423807at2759"/>
<comment type="similarity">
    <text evidence="1">Belongs to the monovalent cation:proton antiporter 1 (CPA1) transporter (TC 2.A.36) family.</text>
</comment>
<evidence type="ECO:0000313" key="4">
    <source>
        <dbReference type="EMBL" id="EDX13994.1"/>
    </source>
</evidence>
<accession>B4R0S1</accession>
<gene>
    <name evidence="4" type="primary">Dsim\GD18419</name>
    <name evidence="4" type="ORF">Dsim_GD18419</name>
</gene>
<feature type="transmembrane region" description="Helical" evidence="3">
    <location>
        <begin position="197"/>
        <end position="215"/>
    </location>
</feature>
<dbReference type="HOGENOM" id="CLU_358739_0_0_1"/>
<feature type="transmembrane region" description="Helical" evidence="3">
    <location>
        <begin position="172"/>
        <end position="191"/>
    </location>
</feature>
<feature type="compositionally biased region" description="Basic and acidic residues" evidence="2">
    <location>
        <begin position="541"/>
        <end position="568"/>
    </location>
</feature>
<dbReference type="PANTHER" id="PTHR31102">
    <property type="match status" value="1"/>
</dbReference>
<evidence type="ECO:0000256" key="2">
    <source>
        <dbReference type="SAM" id="MobiDB-lite"/>
    </source>
</evidence>
<keyword evidence="3" id="KW-0812">Transmembrane</keyword>
<organism evidence="4 5">
    <name type="scientific">Drosophila simulans</name>
    <name type="common">Fruit fly</name>
    <dbReference type="NCBI Taxonomy" id="7240"/>
    <lineage>
        <taxon>Eukaryota</taxon>
        <taxon>Metazoa</taxon>
        <taxon>Ecdysozoa</taxon>
        <taxon>Arthropoda</taxon>
        <taxon>Hexapoda</taxon>
        <taxon>Insecta</taxon>
        <taxon>Pterygota</taxon>
        <taxon>Neoptera</taxon>
        <taxon>Endopterygota</taxon>
        <taxon>Diptera</taxon>
        <taxon>Brachycera</taxon>
        <taxon>Muscomorpha</taxon>
        <taxon>Ephydroidea</taxon>
        <taxon>Drosophilidae</taxon>
        <taxon>Drosophila</taxon>
        <taxon>Sophophora</taxon>
    </lineage>
</organism>
<dbReference type="GO" id="GO:0098662">
    <property type="term" value="P:inorganic cation transmembrane transport"/>
    <property type="evidence" value="ECO:0007669"/>
    <property type="project" value="TreeGrafter"/>
</dbReference>
<dbReference type="AlphaFoldDB" id="B4R0S1"/>
<feature type="region of interest" description="Disordered" evidence="2">
    <location>
        <begin position="1"/>
        <end position="20"/>
    </location>
</feature>
<keyword evidence="3" id="KW-1133">Transmembrane helix</keyword>
<evidence type="ECO:0000313" key="5">
    <source>
        <dbReference type="Proteomes" id="UP000000304"/>
    </source>
</evidence>
<dbReference type="PANTHER" id="PTHR31102:SF21">
    <property type="entry name" value="NA[+]_H[+] HYDROGEN ANTIPORTER 2, ISOFORM B"/>
    <property type="match status" value="1"/>
</dbReference>
<dbReference type="STRING" id="7240.B4R0S1"/>
<feature type="transmembrane region" description="Helical" evidence="3">
    <location>
        <begin position="145"/>
        <end position="165"/>
    </location>
</feature>
<reference evidence="4 5" key="1">
    <citation type="journal article" date="2007" name="Nature">
        <title>Evolution of genes and genomes on the Drosophila phylogeny.</title>
        <authorList>
            <consortium name="Drosophila 12 Genomes Consortium"/>
            <person name="Clark A.G."/>
            <person name="Eisen M.B."/>
            <person name="Smith D.R."/>
            <person name="Bergman C.M."/>
            <person name="Oliver B."/>
            <person name="Markow T.A."/>
            <person name="Kaufman T.C."/>
            <person name="Kellis M."/>
            <person name="Gelbart W."/>
            <person name="Iyer V.N."/>
            <person name="Pollard D.A."/>
            <person name="Sackton T.B."/>
            <person name="Larracuente A.M."/>
            <person name="Singh N.D."/>
            <person name="Abad J.P."/>
            <person name="Abt D.N."/>
            <person name="Adryan B."/>
            <person name="Aguade M."/>
            <person name="Akashi H."/>
            <person name="Anderson W.W."/>
            <person name="Aquadro C.F."/>
            <person name="Ardell D.H."/>
            <person name="Arguello R."/>
            <person name="Artieri C.G."/>
            <person name="Barbash D.A."/>
            <person name="Barker D."/>
            <person name="Barsanti P."/>
            <person name="Batterham P."/>
            <person name="Batzoglou S."/>
            <person name="Begun D."/>
            <person name="Bhutkar A."/>
            <person name="Blanco E."/>
            <person name="Bosak S.A."/>
            <person name="Bradley R.K."/>
            <person name="Brand A.D."/>
            <person name="Brent M.R."/>
            <person name="Brooks A.N."/>
            <person name="Brown R.H."/>
            <person name="Butlin R.K."/>
            <person name="Caggese C."/>
            <person name="Calvi B.R."/>
            <person name="Bernardo de Carvalho A."/>
            <person name="Caspi A."/>
            <person name="Castrezana S."/>
            <person name="Celniker S.E."/>
            <person name="Chang J.L."/>
            <person name="Chapple C."/>
            <person name="Chatterji S."/>
            <person name="Chinwalla A."/>
            <person name="Civetta A."/>
            <person name="Clifton S.W."/>
            <person name="Comeron J.M."/>
            <person name="Costello J.C."/>
            <person name="Coyne J.A."/>
            <person name="Daub J."/>
            <person name="David R.G."/>
            <person name="Delcher A.L."/>
            <person name="Delehaunty K."/>
            <person name="Do C.B."/>
            <person name="Ebling H."/>
            <person name="Edwards K."/>
            <person name="Eickbush T."/>
            <person name="Evans J.D."/>
            <person name="Filipski A."/>
            <person name="Findeiss S."/>
            <person name="Freyhult E."/>
            <person name="Fulton L."/>
            <person name="Fulton R."/>
            <person name="Garcia A.C."/>
            <person name="Gardiner A."/>
            <person name="Garfield D.A."/>
            <person name="Garvin B.E."/>
            <person name="Gibson G."/>
            <person name="Gilbert D."/>
            <person name="Gnerre S."/>
            <person name="Godfrey J."/>
            <person name="Good R."/>
            <person name="Gotea V."/>
            <person name="Gravely B."/>
            <person name="Greenberg A.J."/>
            <person name="Griffiths-Jones S."/>
            <person name="Gross S."/>
            <person name="Guigo R."/>
            <person name="Gustafson E.A."/>
            <person name="Haerty W."/>
            <person name="Hahn M.W."/>
            <person name="Halligan D.L."/>
            <person name="Halpern A.L."/>
            <person name="Halter G.M."/>
            <person name="Han M.V."/>
            <person name="Heger A."/>
            <person name="Hillier L."/>
            <person name="Hinrichs A.S."/>
            <person name="Holmes I."/>
            <person name="Hoskins R.A."/>
            <person name="Hubisz M.J."/>
            <person name="Hultmark D."/>
            <person name="Huntley M.A."/>
            <person name="Jaffe D.B."/>
            <person name="Jagadeeshan S."/>
            <person name="Jeck W.R."/>
            <person name="Johnson J."/>
            <person name="Jones C.D."/>
            <person name="Jordan W.C."/>
            <person name="Karpen G.H."/>
            <person name="Kataoka E."/>
            <person name="Keightley P.D."/>
            <person name="Kheradpour P."/>
            <person name="Kirkness E.F."/>
            <person name="Koerich L.B."/>
            <person name="Kristiansen K."/>
            <person name="Kudrna D."/>
            <person name="Kulathinal R.J."/>
            <person name="Kumar S."/>
            <person name="Kwok R."/>
            <person name="Lander E."/>
            <person name="Langley C.H."/>
            <person name="Lapoint R."/>
            <person name="Lazzaro B.P."/>
            <person name="Lee S.J."/>
            <person name="Levesque L."/>
            <person name="Li R."/>
            <person name="Lin C.F."/>
            <person name="Lin M.F."/>
            <person name="Lindblad-Toh K."/>
            <person name="Llopart A."/>
            <person name="Long M."/>
            <person name="Low L."/>
            <person name="Lozovsky E."/>
            <person name="Lu J."/>
            <person name="Luo M."/>
            <person name="Machado C.A."/>
            <person name="Makalowski W."/>
            <person name="Marzo M."/>
            <person name="Matsuda M."/>
            <person name="Matzkin L."/>
            <person name="McAllister B."/>
            <person name="McBride C.S."/>
            <person name="McKernan B."/>
            <person name="McKernan K."/>
            <person name="Mendez-Lago M."/>
            <person name="Minx P."/>
            <person name="Mollenhauer M.U."/>
            <person name="Montooth K."/>
            <person name="Mount S.M."/>
            <person name="Mu X."/>
            <person name="Myers E."/>
            <person name="Negre B."/>
            <person name="Newfeld S."/>
            <person name="Nielsen R."/>
            <person name="Noor M.A."/>
            <person name="O'Grady P."/>
            <person name="Pachter L."/>
            <person name="Papaceit M."/>
            <person name="Parisi M.J."/>
            <person name="Parisi M."/>
            <person name="Parts L."/>
            <person name="Pedersen J.S."/>
            <person name="Pesole G."/>
            <person name="Phillippy A.M."/>
            <person name="Ponting C.P."/>
            <person name="Pop M."/>
            <person name="Porcelli D."/>
            <person name="Powell J.R."/>
            <person name="Prohaska S."/>
            <person name="Pruitt K."/>
            <person name="Puig M."/>
            <person name="Quesneville H."/>
            <person name="Ram K.R."/>
            <person name="Rand D."/>
            <person name="Rasmussen M.D."/>
            <person name="Reed L.K."/>
            <person name="Reenan R."/>
            <person name="Reily A."/>
            <person name="Remington K.A."/>
            <person name="Rieger T.T."/>
            <person name="Ritchie M.G."/>
            <person name="Robin C."/>
            <person name="Rogers Y.H."/>
            <person name="Rohde C."/>
            <person name="Rozas J."/>
            <person name="Rubenfield M.J."/>
            <person name="Ruiz A."/>
            <person name="Russo S."/>
            <person name="Salzberg S.L."/>
            <person name="Sanchez-Gracia A."/>
            <person name="Saranga D.J."/>
            <person name="Sato H."/>
            <person name="Schaeffer S.W."/>
            <person name="Schatz M.C."/>
            <person name="Schlenke T."/>
            <person name="Schwartz R."/>
            <person name="Segarra C."/>
            <person name="Singh R.S."/>
            <person name="Sirot L."/>
            <person name="Sirota M."/>
            <person name="Sisneros N.B."/>
            <person name="Smith C.D."/>
            <person name="Smith T.F."/>
            <person name="Spieth J."/>
            <person name="Stage D.E."/>
            <person name="Stark A."/>
            <person name="Stephan W."/>
            <person name="Strausberg R.L."/>
            <person name="Strempel S."/>
            <person name="Sturgill D."/>
            <person name="Sutton G."/>
            <person name="Sutton G.G."/>
            <person name="Tao W."/>
            <person name="Teichmann S."/>
            <person name="Tobari Y.N."/>
            <person name="Tomimura Y."/>
            <person name="Tsolas J.M."/>
            <person name="Valente V.L."/>
            <person name="Venter E."/>
            <person name="Venter J.C."/>
            <person name="Vicario S."/>
            <person name="Vieira F.G."/>
            <person name="Vilella A.J."/>
            <person name="Villasante A."/>
            <person name="Walenz B."/>
            <person name="Wang J."/>
            <person name="Wasserman M."/>
            <person name="Watts T."/>
            <person name="Wilson D."/>
            <person name="Wilson R.K."/>
            <person name="Wing R.A."/>
            <person name="Wolfner M.F."/>
            <person name="Wong A."/>
            <person name="Wong G.K."/>
            <person name="Wu C.I."/>
            <person name="Wu G."/>
            <person name="Yamamoto D."/>
            <person name="Yang H.P."/>
            <person name="Yang S.P."/>
            <person name="Yorke J.A."/>
            <person name="Yoshida K."/>
            <person name="Zdobnov E."/>
            <person name="Zhang P."/>
            <person name="Zhang Y."/>
            <person name="Zimin A.V."/>
            <person name="Baldwin J."/>
            <person name="Abdouelleil A."/>
            <person name="Abdulkadir J."/>
            <person name="Abebe A."/>
            <person name="Abera B."/>
            <person name="Abreu J."/>
            <person name="Acer S.C."/>
            <person name="Aftuck L."/>
            <person name="Alexander A."/>
            <person name="An P."/>
            <person name="Anderson E."/>
            <person name="Anderson S."/>
            <person name="Arachi H."/>
            <person name="Azer M."/>
            <person name="Bachantsang P."/>
            <person name="Barry A."/>
            <person name="Bayul T."/>
            <person name="Berlin A."/>
            <person name="Bessette D."/>
            <person name="Bloom T."/>
            <person name="Blye J."/>
            <person name="Boguslavskiy L."/>
            <person name="Bonnet C."/>
            <person name="Boukhgalter B."/>
            <person name="Bourzgui I."/>
            <person name="Brown A."/>
            <person name="Cahill P."/>
            <person name="Channer S."/>
            <person name="Cheshatsang Y."/>
            <person name="Chuda L."/>
            <person name="Citroen M."/>
            <person name="Collymore A."/>
            <person name="Cooke P."/>
            <person name="Costello M."/>
            <person name="D'Aco K."/>
            <person name="Daza R."/>
            <person name="De Haan G."/>
            <person name="DeGray S."/>
            <person name="DeMaso C."/>
            <person name="Dhargay N."/>
            <person name="Dooley K."/>
            <person name="Dooley E."/>
            <person name="Doricent M."/>
            <person name="Dorje P."/>
            <person name="Dorjee K."/>
            <person name="Dupes A."/>
            <person name="Elong R."/>
            <person name="Falk J."/>
            <person name="Farina A."/>
            <person name="Faro S."/>
            <person name="Ferguson D."/>
            <person name="Fisher S."/>
            <person name="Foley C.D."/>
            <person name="Franke A."/>
            <person name="Friedrich D."/>
            <person name="Gadbois L."/>
            <person name="Gearin G."/>
            <person name="Gearin C.R."/>
            <person name="Giannoukos G."/>
            <person name="Goode T."/>
            <person name="Graham J."/>
            <person name="Grandbois E."/>
            <person name="Grewal S."/>
            <person name="Gyaltsen K."/>
            <person name="Hafez N."/>
            <person name="Hagos B."/>
            <person name="Hall J."/>
            <person name="Henson C."/>
            <person name="Hollinger A."/>
            <person name="Honan T."/>
            <person name="Huard M.D."/>
            <person name="Hughes L."/>
            <person name="Hurhula B."/>
            <person name="Husby M.E."/>
            <person name="Kamat A."/>
            <person name="Kanga B."/>
            <person name="Kashin S."/>
            <person name="Khazanovich D."/>
            <person name="Kisner P."/>
            <person name="Lance K."/>
            <person name="Lara M."/>
            <person name="Lee W."/>
            <person name="Lennon N."/>
            <person name="Letendre F."/>
            <person name="LeVine R."/>
            <person name="Lipovsky A."/>
            <person name="Liu X."/>
            <person name="Liu J."/>
            <person name="Liu S."/>
            <person name="Lokyitsang T."/>
            <person name="Lokyitsang Y."/>
            <person name="Lubonja R."/>
            <person name="Lui A."/>
            <person name="MacDonald P."/>
            <person name="Magnisalis V."/>
            <person name="Maru K."/>
            <person name="Matthews C."/>
            <person name="McCusker W."/>
            <person name="McDonough S."/>
            <person name="Mehta T."/>
            <person name="Meldrim J."/>
            <person name="Meneus L."/>
            <person name="Mihai O."/>
            <person name="Mihalev A."/>
            <person name="Mihova T."/>
            <person name="Mittelman R."/>
            <person name="Mlenga V."/>
            <person name="Montmayeur A."/>
            <person name="Mulrain L."/>
            <person name="Navidi A."/>
            <person name="Naylor J."/>
            <person name="Negash T."/>
            <person name="Nguyen T."/>
            <person name="Nguyen N."/>
            <person name="Nicol R."/>
            <person name="Norbu C."/>
            <person name="Norbu N."/>
            <person name="Novod N."/>
            <person name="O'Neill B."/>
            <person name="Osman S."/>
            <person name="Markiewicz E."/>
            <person name="Oyono O.L."/>
            <person name="Patti C."/>
            <person name="Phunkhang P."/>
            <person name="Pierre F."/>
            <person name="Priest M."/>
            <person name="Raghuraman S."/>
            <person name="Rege F."/>
            <person name="Reyes R."/>
            <person name="Rise C."/>
            <person name="Rogov P."/>
            <person name="Ross K."/>
            <person name="Ryan E."/>
            <person name="Settipalli S."/>
            <person name="Shea T."/>
            <person name="Sherpa N."/>
            <person name="Shi L."/>
            <person name="Shih D."/>
            <person name="Sparrow T."/>
            <person name="Spaulding J."/>
            <person name="Stalker J."/>
            <person name="Stange-Thomann N."/>
            <person name="Stavropoulos S."/>
            <person name="Stone C."/>
            <person name="Strader C."/>
            <person name="Tesfaye S."/>
            <person name="Thomson T."/>
            <person name="Thoulutsang Y."/>
            <person name="Thoulutsang D."/>
            <person name="Topham K."/>
            <person name="Topping I."/>
            <person name="Tsamla T."/>
            <person name="Vassiliev H."/>
            <person name="Vo A."/>
            <person name="Wangchuk T."/>
            <person name="Wangdi T."/>
            <person name="Weiand M."/>
            <person name="Wilkinson J."/>
            <person name="Wilson A."/>
            <person name="Yadav S."/>
            <person name="Young G."/>
            <person name="Yu Q."/>
            <person name="Zembek L."/>
            <person name="Zhong D."/>
            <person name="Zimmer A."/>
            <person name="Zwirko Z."/>
            <person name="Jaffe D.B."/>
            <person name="Alvarez P."/>
            <person name="Brockman W."/>
            <person name="Butler J."/>
            <person name="Chin C."/>
            <person name="Gnerre S."/>
            <person name="Grabherr M."/>
            <person name="Kleber M."/>
            <person name="Mauceli E."/>
            <person name="MacCallum I."/>
        </authorList>
    </citation>
    <scope>NUCLEOTIDE SEQUENCE [LARGE SCALE GENOMIC DNA]</scope>
    <source>
        <strain evidence="5">white501</strain>
    </source>
</reference>
<dbReference type="InterPro" id="IPR051843">
    <property type="entry name" value="CPA1_transporter"/>
</dbReference>
<proteinExistence type="inferred from homology"/>
<feature type="compositionally biased region" description="Basic and acidic residues" evidence="2">
    <location>
        <begin position="495"/>
        <end position="510"/>
    </location>
</feature>
<evidence type="ECO:0000256" key="3">
    <source>
        <dbReference type="SAM" id="Phobius"/>
    </source>
</evidence>
<dbReference type="EMBL" id="CM000364">
    <property type="protein sequence ID" value="EDX13994.1"/>
    <property type="molecule type" value="Genomic_DNA"/>
</dbReference>
<feature type="transmembrane region" description="Helical" evidence="3">
    <location>
        <begin position="227"/>
        <end position="248"/>
    </location>
</feature>
<name>B4R0S1_DROSI</name>
<feature type="transmembrane region" description="Helical" evidence="3">
    <location>
        <begin position="118"/>
        <end position="139"/>
    </location>
</feature>
<feature type="region of interest" description="Disordered" evidence="2">
    <location>
        <begin position="64"/>
        <end position="93"/>
    </location>
</feature>
<feature type="region of interest" description="Disordered" evidence="2">
    <location>
        <begin position="538"/>
        <end position="609"/>
    </location>
</feature>